<comment type="caution">
    <text evidence="3">The sequence shown here is derived from an EMBL/GenBank/DDBJ whole genome shotgun (WGS) entry which is preliminary data.</text>
</comment>
<keyword evidence="4" id="KW-1185">Reference proteome</keyword>
<dbReference type="Proteomes" id="UP001556367">
    <property type="component" value="Unassembled WGS sequence"/>
</dbReference>
<evidence type="ECO:0000313" key="4">
    <source>
        <dbReference type="Proteomes" id="UP001556367"/>
    </source>
</evidence>
<dbReference type="InterPro" id="IPR053024">
    <property type="entry name" value="Fungal_surface_NADase"/>
</dbReference>
<accession>A0ABR3J3B2</accession>
<dbReference type="InterPro" id="IPR025331">
    <property type="entry name" value="TNT"/>
</dbReference>
<protein>
    <recommendedName>
        <fullName evidence="2">TNT domain-containing protein</fullName>
    </recommendedName>
</protein>
<dbReference type="PANTHER" id="PTHR42059:SF1">
    <property type="entry name" value="TNT DOMAIN-CONTAINING PROTEIN"/>
    <property type="match status" value="1"/>
</dbReference>
<dbReference type="EMBL" id="JASNQZ010000012">
    <property type="protein sequence ID" value="KAL0950052.1"/>
    <property type="molecule type" value="Genomic_DNA"/>
</dbReference>
<feature type="chain" id="PRO_5045359273" description="TNT domain-containing protein" evidence="1">
    <location>
        <begin position="20"/>
        <end position="215"/>
    </location>
</feature>
<proteinExistence type="predicted"/>
<feature type="signal peptide" evidence="1">
    <location>
        <begin position="1"/>
        <end position="19"/>
    </location>
</feature>
<evidence type="ECO:0000313" key="3">
    <source>
        <dbReference type="EMBL" id="KAL0950052.1"/>
    </source>
</evidence>
<evidence type="ECO:0000259" key="2">
    <source>
        <dbReference type="Pfam" id="PF14021"/>
    </source>
</evidence>
<dbReference type="Pfam" id="PF14021">
    <property type="entry name" value="TNT"/>
    <property type="match status" value="1"/>
</dbReference>
<keyword evidence="1" id="KW-0732">Signal</keyword>
<name>A0ABR3J3B2_9AGAR</name>
<feature type="domain" description="TNT" evidence="2">
    <location>
        <begin position="126"/>
        <end position="214"/>
    </location>
</feature>
<organism evidence="3 4">
    <name type="scientific">Hohenbuehelia grisea</name>
    <dbReference type="NCBI Taxonomy" id="104357"/>
    <lineage>
        <taxon>Eukaryota</taxon>
        <taxon>Fungi</taxon>
        <taxon>Dikarya</taxon>
        <taxon>Basidiomycota</taxon>
        <taxon>Agaricomycotina</taxon>
        <taxon>Agaricomycetes</taxon>
        <taxon>Agaricomycetidae</taxon>
        <taxon>Agaricales</taxon>
        <taxon>Pleurotineae</taxon>
        <taxon>Pleurotaceae</taxon>
        <taxon>Hohenbuehelia</taxon>
    </lineage>
</organism>
<dbReference type="PANTHER" id="PTHR42059">
    <property type="entry name" value="TNT DOMAIN-CONTAINING PROTEIN"/>
    <property type="match status" value="1"/>
</dbReference>
<sequence length="215" mass="23496">MRVFAITYVIAAALTLVSASPLPIENHDIVSRSAAQCGEVGSAEYCQGIVFKDAQYLCGDMRLGPAMLPKMGPITRVVASWQRFGDLCPAEFIKTWTDSKGEWKYPPFKGFLLDGSGSVQAKDVMLERGMRLDRFGSEFGQFLAPANTPFGARAIPPSNLNGKGSSYHVYEVVAPFPAQAGPTAPWFGQKGRGMQYYVAEKIVHLVKSGKLRQIK</sequence>
<reference evidence="4" key="1">
    <citation type="submission" date="2024-06" db="EMBL/GenBank/DDBJ databases">
        <title>Multi-omics analyses provide insights into the biosynthesis of the anticancer antibiotic pleurotin in Hohenbuehelia grisea.</title>
        <authorList>
            <person name="Weaver J.A."/>
            <person name="Alberti F."/>
        </authorList>
    </citation>
    <scope>NUCLEOTIDE SEQUENCE [LARGE SCALE GENOMIC DNA]</scope>
    <source>
        <strain evidence="4">T-177</strain>
    </source>
</reference>
<gene>
    <name evidence="3" type="ORF">HGRIS_010060</name>
</gene>
<evidence type="ECO:0000256" key="1">
    <source>
        <dbReference type="SAM" id="SignalP"/>
    </source>
</evidence>